<accession>A0A8X8KQN2</accession>
<dbReference type="Gene3D" id="3.40.50.150">
    <property type="entry name" value="Vaccinia Virus protein VP39"/>
    <property type="match status" value="1"/>
</dbReference>
<feature type="binding site" evidence="6">
    <location>
        <position position="301"/>
    </location>
    <ligand>
        <name>S-adenosyl-L-methionine</name>
        <dbReference type="ChEBI" id="CHEBI:59789"/>
    </ligand>
</feature>
<evidence type="ECO:0000313" key="8">
    <source>
        <dbReference type="EMBL" id="NUB46425.1"/>
    </source>
</evidence>
<sequence length="421" mass="44413">MAGEVMSARAAAVALLDAVLGEGALLAQLLTASHGPLVALPPQERARAQRLALAVLRHVEQADRLLDPHLRKKPPLTVRNILRLALVERVVDGAAAHGVVNAAVDLARHGNRTGHLTGLVNAVLRKVVDLPAPFAALPPQRLPLWLRKPLVGQYGRDVVSAIEAVQARPAPLDLTVKDAVEIEGAELLPSGSLRLSGHAQVSQLPGYDAGAWWVQDAAAALAVRLLAPQAGEAVADLCAAPGGKTLQLAAAGAVVTAVDISEPRLARLRENLARTRLSATVIAADVLHWQPDALFDAVLLDAPCSATGTIRRHPDLPFVKDGSELPDLVALQAQMIDRALVLLRPGGRLVYCTCSLLPEEGEAQLAAALARHPGLVVQPVALPFVPPEWAGAGGGLRLRPDYWADRGGMDGFFMVCLQKPL</sequence>
<dbReference type="InterPro" id="IPR006027">
    <property type="entry name" value="NusB_RsmB_TIM44"/>
</dbReference>
<evidence type="ECO:0000256" key="2">
    <source>
        <dbReference type="ARBA" id="ARBA00022603"/>
    </source>
</evidence>
<dbReference type="InterPro" id="IPR029063">
    <property type="entry name" value="SAM-dependent_MTases_sf"/>
</dbReference>
<keyword evidence="4 6" id="KW-0949">S-adenosyl-L-methionine</keyword>
<reference evidence="8" key="1">
    <citation type="submission" date="2020-05" db="EMBL/GenBank/DDBJ databases">
        <title>Fertoebacter nigrum gen. nov., sp. nov., a new member of the family Rhodobacteraceae.</title>
        <authorList>
            <person name="Szuroczki S."/>
            <person name="Abbaszade G."/>
            <person name="Buni D."/>
            <person name="Schumann P."/>
            <person name="Toth E."/>
        </authorList>
    </citation>
    <scope>NUCLEOTIDE SEQUENCE</scope>
    <source>
        <strain evidence="8">RG-N-1a</strain>
    </source>
</reference>
<dbReference type="RefSeq" id="WP_152825325.1">
    <property type="nucleotide sequence ID" value="NZ_WHUT02000014.1"/>
</dbReference>
<dbReference type="SUPFAM" id="SSF53335">
    <property type="entry name" value="S-adenosyl-L-methionine-dependent methyltransferases"/>
    <property type="match status" value="1"/>
</dbReference>
<evidence type="ECO:0000256" key="1">
    <source>
        <dbReference type="ARBA" id="ARBA00007494"/>
    </source>
</evidence>
<dbReference type="InterPro" id="IPR035926">
    <property type="entry name" value="NusB-like_sf"/>
</dbReference>
<dbReference type="Pfam" id="PF01029">
    <property type="entry name" value="NusB"/>
    <property type="match status" value="1"/>
</dbReference>
<dbReference type="PROSITE" id="PS51686">
    <property type="entry name" value="SAM_MT_RSMB_NOP"/>
    <property type="match status" value="1"/>
</dbReference>
<dbReference type="Pfam" id="PF01189">
    <property type="entry name" value="Methyltr_RsmB-F"/>
    <property type="match status" value="1"/>
</dbReference>
<feature type="binding site" evidence="6">
    <location>
        <begin position="238"/>
        <end position="244"/>
    </location>
    <ligand>
        <name>S-adenosyl-L-methionine</name>
        <dbReference type="ChEBI" id="CHEBI:59789"/>
    </ligand>
</feature>
<evidence type="ECO:0000256" key="5">
    <source>
        <dbReference type="ARBA" id="ARBA00022884"/>
    </source>
</evidence>
<evidence type="ECO:0000256" key="3">
    <source>
        <dbReference type="ARBA" id="ARBA00022679"/>
    </source>
</evidence>
<dbReference type="PRINTS" id="PR02008">
    <property type="entry name" value="RCMTFAMILY"/>
</dbReference>
<feature type="active site" description="Nucleophile" evidence="6">
    <location>
        <position position="354"/>
    </location>
</feature>
<comment type="similarity">
    <text evidence="1 6">Belongs to the class I-like SAM-binding methyltransferase superfamily. RsmB/NOP family.</text>
</comment>
<name>A0A8X8KQN2_9RHOB</name>
<protein>
    <submittedName>
        <fullName evidence="8">Methyltransferase domain-containing protein</fullName>
    </submittedName>
</protein>
<comment type="caution">
    <text evidence="8">The sequence shown here is derived from an EMBL/GenBank/DDBJ whole genome shotgun (WGS) entry which is preliminary data.</text>
</comment>
<dbReference type="GO" id="GO:0003723">
    <property type="term" value="F:RNA binding"/>
    <property type="evidence" value="ECO:0007669"/>
    <property type="project" value="UniProtKB-UniRule"/>
</dbReference>
<dbReference type="PANTHER" id="PTHR22807:SF61">
    <property type="entry name" value="NOL1_NOP2_SUN FAMILY PROTEIN _ ANTITERMINATION NUSB DOMAIN-CONTAINING PROTEIN"/>
    <property type="match status" value="1"/>
</dbReference>
<dbReference type="InterPro" id="IPR001678">
    <property type="entry name" value="MeTrfase_RsmB-F_NOP2_dom"/>
</dbReference>
<dbReference type="CDD" id="cd02440">
    <property type="entry name" value="AdoMet_MTases"/>
    <property type="match status" value="1"/>
</dbReference>
<dbReference type="InterPro" id="IPR018314">
    <property type="entry name" value="RsmB/NOL1/NOP2-like_CS"/>
</dbReference>
<dbReference type="EMBL" id="WHUT02000014">
    <property type="protein sequence ID" value="NUB46425.1"/>
    <property type="molecule type" value="Genomic_DNA"/>
</dbReference>
<dbReference type="Proteomes" id="UP000484076">
    <property type="component" value="Unassembled WGS sequence"/>
</dbReference>
<gene>
    <name evidence="8" type="ORF">GEU84_018695</name>
</gene>
<evidence type="ECO:0000313" key="9">
    <source>
        <dbReference type="Proteomes" id="UP000484076"/>
    </source>
</evidence>
<dbReference type="InterPro" id="IPR023267">
    <property type="entry name" value="RCMT"/>
</dbReference>
<evidence type="ECO:0000256" key="4">
    <source>
        <dbReference type="ARBA" id="ARBA00022691"/>
    </source>
</evidence>
<organism evidence="8 9">
    <name type="scientific">Fertoeibacter niger</name>
    <dbReference type="NCBI Taxonomy" id="2656921"/>
    <lineage>
        <taxon>Bacteria</taxon>
        <taxon>Pseudomonadati</taxon>
        <taxon>Pseudomonadota</taxon>
        <taxon>Alphaproteobacteria</taxon>
        <taxon>Rhodobacterales</taxon>
        <taxon>Paracoccaceae</taxon>
        <taxon>Fertoeibacter</taxon>
    </lineage>
</organism>
<feature type="binding site" evidence="6">
    <location>
        <position position="259"/>
    </location>
    <ligand>
        <name>S-adenosyl-L-methionine</name>
        <dbReference type="ChEBI" id="CHEBI:59789"/>
    </ligand>
</feature>
<dbReference type="InterPro" id="IPR049560">
    <property type="entry name" value="MeTrfase_RsmB-F_NOP2_cat"/>
</dbReference>
<proteinExistence type="inferred from homology"/>
<dbReference type="SUPFAM" id="SSF48013">
    <property type="entry name" value="NusB-like"/>
    <property type="match status" value="1"/>
</dbReference>
<keyword evidence="5 6" id="KW-0694">RNA-binding</keyword>
<dbReference type="AlphaFoldDB" id="A0A8X8KQN2"/>
<dbReference type="PROSITE" id="PS01153">
    <property type="entry name" value="NOL1_NOP2_SUN"/>
    <property type="match status" value="1"/>
</dbReference>
<dbReference type="GO" id="GO:0006355">
    <property type="term" value="P:regulation of DNA-templated transcription"/>
    <property type="evidence" value="ECO:0007669"/>
    <property type="project" value="InterPro"/>
</dbReference>
<feature type="domain" description="SAM-dependent MTase RsmB/NOP-type" evidence="7">
    <location>
        <begin position="134"/>
        <end position="420"/>
    </location>
</feature>
<keyword evidence="9" id="KW-1185">Reference proteome</keyword>
<keyword evidence="2 6" id="KW-0489">Methyltransferase</keyword>
<evidence type="ECO:0000256" key="6">
    <source>
        <dbReference type="PROSITE-ProRule" id="PRU01023"/>
    </source>
</evidence>
<feature type="binding site" evidence="6">
    <location>
        <position position="285"/>
    </location>
    <ligand>
        <name>S-adenosyl-L-methionine</name>
        <dbReference type="ChEBI" id="CHEBI:59789"/>
    </ligand>
</feature>
<dbReference type="Gene3D" id="1.10.940.10">
    <property type="entry name" value="NusB-like"/>
    <property type="match status" value="1"/>
</dbReference>
<dbReference type="GO" id="GO:0001510">
    <property type="term" value="P:RNA methylation"/>
    <property type="evidence" value="ECO:0007669"/>
    <property type="project" value="InterPro"/>
</dbReference>
<keyword evidence="3 6" id="KW-0808">Transferase</keyword>
<evidence type="ECO:0000259" key="7">
    <source>
        <dbReference type="PROSITE" id="PS51686"/>
    </source>
</evidence>
<dbReference type="PANTHER" id="PTHR22807">
    <property type="entry name" value="NOP2 YEAST -RELATED NOL1/NOP2/FMU SUN DOMAIN-CONTAINING"/>
    <property type="match status" value="1"/>
</dbReference>
<dbReference type="GO" id="GO:0008173">
    <property type="term" value="F:RNA methyltransferase activity"/>
    <property type="evidence" value="ECO:0007669"/>
    <property type="project" value="InterPro"/>
</dbReference>